<keyword evidence="2" id="KW-1185">Reference proteome</keyword>
<feature type="non-terminal residue" evidence="1">
    <location>
        <position position="1"/>
    </location>
</feature>
<gene>
    <name evidence="1" type="ORF">FL82_23383</name>
</gene>
<comment type="caution">
    <text evidence="1">The sequence shown here is derived from an EMBL/GenBank/DDBJ whole genome shotgun (WGS) entry which is preliminary data.</text>
</comment>
<name>A0A260ZNT0_CAERE</name>
<proteinExistence type="predicted"/>
<organism evidence="1 2">
    <name type="scientific">Caenorhabditis remanei</name>
    <name type="common">Caenorhabditis vulgaris</name>
    <dbReference type="NCBI Taxonomy" id="31234"/>
    <lineage>
        <taxon>Eukaryota</taxon>
        <taxon>Metazoa</taxon>
        <taxon>Ecdysozoa</taxon>
        <taxon>Nematoda</taxon>
        <taxon>Chromadorea</taxon>
        <taxon>Rhabditida</taxon>
        <taxon>Rhabditina</taxon>
        <taxon>Rhabditomorpha</taxon>
        <taxon>Rhabditoidea</taxon>
        <taxon>Rhabditidae</taxon>
        <taxon>Peloderinae</taxon>
        <taxon>Caenorhabditis</taxon>
    </lineage>
</organism>
<evidence type="ECO:0000313" key="2">
    <source>
        <dbReference type="Proteomes" id="UP000216624"/>
    </source>
</evidence>
<accession>A0A260ZNT0</accession>
<evidence type="ECO:0000313" key="1">
    <source>
        <dbReference type="EMBL" id="OZF87391.1"/>
    </source>
</evidence>
<protein>
    <submittedName>
        <fullName evidence="1">Uncharacterized protein</fullName>
    </submittedName>
</protein>
<dbReference type="CTD" id="9820271"/>
<dbReference type="HOGENOM" id="CLU_1066497_0_0_1"/>
<sequence length="253" mass="29033">MSPDSPNSSFDWISDSDDDQSFHSESIAAPEVSALQAPRAPVDRTEKTWDVGIAICCAFVFVISFEFASALMNSGSNGVKTNLTGMAPIDYDFNAIQFKMEFEKRKSEQFSDVGARHAEMARAEKIVDSKSWTRLDDIPEVLLDKFTPHSYRFKGVQEFLEKTGLNGTAIEEAIYFHKLTLVLNKERGCYNWRWHPLNAHVFARFMVGAEARFHESWRLKHGYLYYHFQMDTEKETLGVKLMYSFPIEDLVNV</sequence>
<dbReference type="EMBL" id="NMWX01000072">
    <property type="protein sequence ID" value="OZF87391.1"/>
    <property type="molecule type" value="Genomic_DNA"/>
</dbReference>
<dbReference type="Proteomes" id="UP000216624">
    <property type="component" value="Unassembled WGS sequence"/>
</dbReference>
<reference evidence="1" key="1">
    <citation type="submission" date="2017-08" db="EMBL/GenBank/DDBJ databases">
        <authorList>
            <person name="de Groot N.N."/>
        </authorList>
    </citation>
    <scope>NUCLEOTIDE SEQUENCE [LARGE SCALE GENOMIC DNA]</scope>
    <source>
        <strain evidence="1">PX439</strain>
    </source>
</reference>
<dbReference type="KEGG" id="crq:GCK72_020132"/>